<dbReference type="Gene3D" id="3.40.630.30">
    <property type="match status" value="1"/>
</dbReference>
<proteinExistence type="predicted"/>
<dbReference type="OrthoDB" id="9787920at2"/>
<dbReference type="CDD" id="cd04301">
    <property type="entry name" value="NAT_SF"/>
    <property type="match status" value="1"/>
</dbReference>
<comment type="caution">
    <text evidence="2">The sequence shown here is derived from an EMBL/GenBank/DDBJ whole genome shotgun (WGS) entry which is preliminary data.</text>
</comment>
<dbReference type="GO" id="GO:0016747">
    <property type="term" value="F:acyltransferase activity, transferring groups other than amino-acyl groups"/>
    <property type="evidence" value="ECO:0007669"/>
    <property type="project" value="InterPro"/>
</dbReference>
<dbReference type="Proteomes" id="UP000028981">
    <property type="component" value="Unassembled WGS sequence"/>
</dbReference>
<evidence type="ECO:0000313" key="2">
    <source>
        <dbReference type="EMBL" id="KFL32747.1"/>
    </source>
</evidence>
<sequence length="140" mass="15530">MSILSMEVTETPAASDLDRIGKGLTSFNEADVGPAERRPLAVLVHDSDGELVAGISGYTAWGWLYVQWLWVEEDQRGQSLAGQMLENAEQEARQRGCHGAYIDTFNPHALHVYQKAGYTVFGTLPNFPQGRTRSFLCKDL</sequence>
<dbReference type="InterPro" id="IPR000182">
    <property type="entry name" value="GNAT_dom"/>
</dbReference>
<accession>A0A087M794</accession>
<reference evidence="2 3" key="1">
    <citation type="submission" date="2014-08" db="EMBL/GenBank/DDBJ databases">
        <authorList>
            <person name="Hassan Y.I."/>
            <person name="Lepp D."/>
            <person name="Zhou T."/>
        </authorList>
    </citation>
    <scope>NUCLEOTIDE SEQUENCE [LARGE SCALE GENOMIC DNA]</scope>
    <source>
        <strain evidence="2 3">IFO13584</strain>
    </source>
</reference>
<dbReference type="PROSITE" id="PS51186">
    <property type="entry name" value="GNAT"/>
    <property type="match status" value="1"/>
</dbReference>
<feature type="domain" description="N-acetyltransferase" evidence="1">
    <location>
        <begin position="1"/>
        <end position="140"/>
    </location>
</feature>
<dbReference type="STRING" id="46914.JP75_00925"/>
<dbReference type="InterPro" id="IPR016181">
    <property type="entry name" value="Acyl_CoA_acyltransferase"/>
</dbReference>
<dbReference type="Pfam" id="PF00583">
    <property type="entry name" value="Acetyltransf_1"/>
    <property type="match status" value="1"/>
</dbReference>
<dbReference type="RefSeq" id="WP_035077831.1">
    <property type="nucleotide sequence ID" value="NZ_JQGC01000001.1"/>
</dbReference>
<dbReference type="AlphaFoldDB" id="A0A087M794"/>
<dbReference type="SUPFAM" id="SSF55729">
    <property type="entry name" value="Acyl-CoA N-acyltransferases (Nat)"/>
    <property type="match status" value="1"/>
</dbReference>
<keyword evidence="2" id="KW-0808">Transferase</keyword>
<evidence type="ECO:0000313" key="3">
    <source>
        <dbReference type="Proteomes" id="UP000028981"/>
    </source>
</evidence>
<gene>
    <name evidence="2" type="ORF">JP75_00925</name>
</gene>
<evidence type="ECO:0000259" key="1">
    <source>
        <dbReference type="PROSITE" id="PS51186"/>
    </source>
</evidence>
<name>A0A087M794_9HYPH</name>
<protein>
    <submittedName>
        <fullName evidence="2">Acetyltransferase</fullName>
    </submittedName>
</protein>
<keyword evidence="3" id="KW-1185">Reference proteome</keyword>
<organism evidence="2 3">
    <name type="scientific">Devosia riboflavina</name>
    <dbReference type="NCBI Taxonomy" id="46914"/>
    <lineage>
        <taxon>Bacteria</taxon>
        <taxon>Pseudomonadati</taxon>
        <taxon>Pseudomonadota</taxon>
        <taxon>Alphaproteobacteria</taxon>
        <taxon>Hyphomicrobiales</taxon>
        <taxon>Devosiaceae</taxon>
        <taxon>Devosia</taxon>
    </lineage>
</organism>
<dbReference type="EMBL" id="JQGC01000001">
    <property type="protein sequence ID" value="KFL32747.1"/>
    <property type="molecule type" value="Genomic_DNA"/>
</dbReference>